<sequence>MKKHQESHTGSLLASWFNFKFRLLAGGVTVGLLSGAAVVLYRYSLETALSAAHSVYSFERTHVWLIPLWFIVLILGGWVTGLLVKKHPMIAGSGIPQVKGVLKGKLEMNWWRVFLAKFAGGTLSIGAGLSLGREGPSIQIGASIAQGFSKVLGKMKTEENFLITCGASAGLAAAFNAPIAGVIFALEELHSSFSPFIMMSALAASLAADFVSKEFFGLGPIFHFTGLGAVPLSQYAHLLGLGAVVGCMGIGFNGALYKFQNLYRRLPVRQEFKPVLPFLLAGLLGLVMPRVLGGGNDLVNELMSGHFTITALFILLAVKFFFTLLSFGSSAPGGIFLPMLVLGSISGGLYTQIVNGLAGYPALETGRFLILAMAGYLTASVKAPITGIILITEMTGSFTSLLSTGIVCLTAYTVAEIFRSRPVYEVLLERITSRGAAAEPEAPAGKSVMEIPVHPGSSLDGLRIKEFSWPPHCLIVSIRRGELELIPGGEARLQGGDYLVILTDHRYASDIRDRLTDAASDCSAV</sequence>
<dbReference type="GO" id="GO:0005886">
    <property type="term" value="C:plasma membrane"/>
    <property type="evidence" value="ECO:0007669"/>
    <property type="project" value="TreeGrafter"/>
</dbReference>
<evidence type="ECO:0000256" key="3">
    <source>
        <dbReference type="ARBA" id="ARBA00022692"/>
    </source>
</evidence>
<dbReference type="Gene3D" id="3.30.70.1450">
    <property type="entry name" value="Regulator of K+ conductance, C-terminal domain"/>
    <property type="match status" value="1"/>
</dbReference>
<dbReference type="GO" id="GO:0006813">
    <property type="term" value="P:potassium ion transport"/>
    <property type="evidence" value="ECO:0007669"/>
    <property type="project" value="InterPro"/>
</dbReference>
<dbReference type="Pfam" id="PF02080">
    <property type="entry name" value="TrkA_C"/>
    <property type="match status" value="1"/>
</dbReference>
<dbReference type="RefSeq" id="WP_025333397.1">
    <property type="nucleotide sequence ID" value="NZ_CP004078.1"/>
</dbReference>
<evidence type="ECO:0000256" key="6">
    <source>
        <dbReference type="ARBA" id="ARBA00023136"/>
    </source>
</evidence>
<dbReference type="OrthoDB" id="9812438at2"/>
<keyword evidence="2" id="KW-0813">Transport</keyword>
<feature type="transmembrane region" description="Helical" evidence="8">
    <location>
        <begin position="161"/>
        <end position="186"/>
    </location>
</feature>
<keyword evidence="11" id="KW-1185">Reference proteome</keyword>
<dbReference type="EMBL" id="CP004078">
    <property type="protein sequence ID" value="AHV95824.1"/>
    <property type="molecule type" value="Genomic_DNA"/>
</dbReference>
<feature type="transmembrane region" description="Helical" evidence="8">
    <location>
        <begin position="232"/>
        <end position="255"/>
    </location>
</feature>
<keyword evidence="7" id="KW-0868">Chloride</keyword>
<evidence type="ECO:0000256" key="1">
    <source>
        <dbReference type="ARBA" id="ARBA00004141"/>
    </source>
</evidence>
<evidence type="ECO:0000256" key="2">
    <source>
        <dbReference type="ARBA" id="ARBA00022448"/>
    </source>
</evidence>
<dbReference type="PROSITE" id="PS51202">
    <property type="entry name" value="RCK_C"/>
    <property type="match status" value="1"/>
</dbReference>
<keyword evidence="3 8" id="KW-0812">Transmembrane</keyword>
<evidence type="ECO:0000256" key="4">
    <source>
        <dbReference type="ARBA" id="ARBA00022989"/>
    </source>
</evidence>
<dbReference type="HOGENOM" id="CLU_015263_7_4_9"/>
<feature type="transmembrane region" description="Helical" evidence="8">
    <location>
        <begin position="63"/>
        <end position="84"/>
    </location>
</feature>
<proteinExistence type="predicted"/>
<evidence type="ECO:0000256" key="8">
    <source>
        <dbReference type="SAM" id="Phobius"/>
    </source>
</evidence>
<dbReference type="GO" id="GO:0005247">
    <property type="term" value="F:voltage-gated chloride channel activity"/>
    <property type="evidence" value="ECO:0007669"/>
    <property type="project" value="TreeGrafter"/>
</dbReference>
<evidence type="ECO:0000256" key="5">
    <source>
        <dbReference type="ARBA" id="ARBA00023065"/>
    </source>
</evidence>
<dbReference type="PANTHER" id="PTHR45711:SF6">
    <property type="entry name" value="CHLORIDE CHANNEL PROTEIN"/>
    <property type="match status" value="1"/>
</dbReference>
<keyword evidence="6 8" id="KW-0472">Membrane</keyword>
<dbReference type="PRINTS" id="PR00762">
    <property type="entry name" value="CLCHANNEL"/>
</dbReference>
<feature type="transmembrane region" description="Helical" evidence="8">
    <location>
        <begin position="305"/>
        <end position="329"/>
    </location>
</feature>
<dbReference type="SUPFAM" id="SSF116726">
    <property type="entry name" value="TrkA C-terminal domain-like"/>
    <property type="match status" value="1"/>
</dbReference>
<reference evidence="10 11" key="1">
    <citation type="journal article" date="2014" name="PLoS Genet.">
        <title>Comparative Genomic Analysis of N2-Fixing and Non-N2-Fixing Paenibacillus spp.: Organization, Evolution and Expression of the Nitrogen Fixation Genes.</title>
        <authorList>
            <person name="Xie J.B."/>
            <person name="Du Z."/>
            <person name="Bai L."/>
            <person name="Tian C."/>
            <person name="Zhang Y."/>
            <person name="Xie J.Y."/>
            <person name="Wang T."/>
            <person name="Liu X."/>
            <person name="Chen X."/>
            <person name="Cheng Q."/>
            <person name="Chen S."/>
            <person name="Li J."/>
        </authorList>
    </citation>
    <scope>NUCLEOTIDE SEQUENCE [LARGE SCALE GENOMIC DNA]</scope>
    <source>
        <strain evidence="10 11">T27</strain>
    </source>
</reference>
<dbReference type="eggNOG" id="COG0038">
    <property type="taxonomic scope" value="Bacteria"/>
</dbReference>
<dbReference type="KEGG" id="psab:PSAB_04440"/>
<dbReference type="STRING" id="1268072.PSAB_04440"/>
<feature type="transmembrane region" description="Helical" evidence="8">
    <location>
        <begin position="369"/>
        <end position="391"/>
    </location>
</feature>
<dbReference type="AlphaFoldDB" id="X4ZVT1"/>
<dbReference type="Pfam" id="PF00654">
    <property type="entry name" value="Voltage_CLC"/>
    <property type="match status" value="1"/>
</dbReference>
<dbReference type="Gene3D" id="1.10.3080.10">
    <property type="entry name" value="Clc chloride channel"/>
    <property type="match status" value="1"/>
</dbReference>
<keyword evidence="4 8" id="KW-1133">Transmembrane helix</keyword>
<dbReference type="eggNOG" id="COG0569">
    <property type="taxonomic scope" value="Bacteria"/>
</dbReference>
<evidence type="ECO:0000259" key="9">
    <source>
        <dbReference type="PROSITE" id="PS51202"/>
    </source>
</evidence>
<feature type="transmembrane region" description="Helical" evidence="8">
    <location>
        <begin position="335"/>
        <end position="357"/>
    </location>
</feature>
<feature type="transmembrane region" description="Helical" evidence="8">
    <location>
        <begin position="397"/>
        <end position="415"/>
    </location>
</feature>
<dbReference type="InterPro" id="IPR036721">
    <property type="entry name" value="RCK_C_sf"/>
</dbReference>
<dbReference type="Proteomes" id="UP000019772">
    <property type="component" value="Chromosome"/>
</dbReference>
<dbReference type="InterPro" id="IPR006037">
    <property type="entry name" value="RCK_C"/>
</dbReference>
<dbReference type="SUPFAM" id="SSF81340">
    <property type="entry name" value="Clc chloride channel"/>
    <property type="match status" value="1"/>
</dbReference>
<gene>
    <name evidence="10" type="ORF">PSAB_04440</name>
</gene>
<name>X4ZVT1_9BACL</name>
<comment type="subcellular location">
    <subcellularLocation>
        <location evidence="1">Membrane</location>
        <topology evidence="1">Multi-pass membrane protein</topology>
    </subcellularLocation>
</comment>
<dbReference type="PATRIC" id="fig|1268072.3.peg.917"/>
<feature type="domain" description="RCK C-terminal" evidence="9">
    <location>
        <begin position="436"/>
        <end position="517"/>
    </location>
</feature>
<feature type="transmembrane region" description="Helical" evidence="8">
    <location>
        <begin position="275"/>
        <end position="293"/>
    </location>
</feature>
<feature type="transmembrane region" description="Helical" evidence="8">
    <location>
        <begin position="21"/>
        <end position="43"/>
    </location>
</feature>
<keyword evidence="5" id="KW-0406">Ion transport</keyword>
<evidence type="ECO:0000256" key="7">
    <source>
        <dbReference type="ARBA" id="ARBA00023214"/>
    </source>
</evidence>
<dbReference type="CDD" id="cd01031">
    <property type="entry name" value="EriC"/>
    <property type="match status" value="1"/>
</dbReference>
<dbReference type="GO" id="GO:0008324">
    <property type="term" value="F:monoatomic cation transmembrane transporter activity"/>
    <property type="evidence" value="ECO:0007669"/>
    <property type="project" value="InterPro"/>
</dbReference>
<organism evidence="10 11">
    <name type="scientific">Paenibacillus sabinae T27</name>
    <dbReference type="NCBI Taxonomy" id="1268072"/>
    <lineage>
        <taxon>Bacteria</taxon>
        <taxon>Bacillati</taxon>
        <taxon>Bacillota</taxon>
        <taxon>Bacilli</taxon>
        <taxon>Bacillales</taxon>
        <taxon>Paenibacillaceae</taxon>
        <taxon>Paenibacillus</taxon>
    </lineage>
</organism>
<accession>X4ZVT1</accession>
<protein>
    <submittedName>
        <fullName evidence="10">Cl-channel voltage-gated family protein</fullName>
    </submittedName>
</protein>
<dbReference type="InterPro" id="IPR014743">
    <property type="entry name" value="Cl-channel_core"/>
</dbReference>
<evidence type="ECO:0000313" key="10">
    <source>
        <dbReference type="EMBL" id="AHV95824.1"/>
    </source>
</evidence>
<evidence type="ECO:0000313" key="11">
    <source>
        <dbReference type="Proteomes" id="UP000019772"/>
    </source>
</evidence>
<dbReference type="PANTHER" id="PTHR45711">
    <property type="entry name" value="CHLORIDE CHANNEL PROTEIN"/>
    <property type="match status" value="1"/>
</dbReference>
<dbReference type="InterPro" id="IPR001807">
    <property type="entry name" value="ClC"/>
</dbReference>